<proteinExistence type="predicted"/>
<evidence type="ECO:0000313" key="2">
    <source>
        <dbReference type="Proteomes" id="UP000199643"/>
    </source>
</evidence>
<organism evidence="1 2">
    <name type="scientific">Pedobacter terrae</name>
    <dbReference type="NCBI Taxonomy" id="405671"/>
    <lineage>
        <taxon>Bacteria</taxon>
        <taxon>Pseudomonadati</taxon>
        <taxon>Bacteroidota</taxon>
        <taxon>Sphingobacteriia</taxon>
        <taxon>Sphingobacteriales</taxon>
        <taxon>Sphingobacteriaceae</taxon>
        <taxon>Pedobacter</taxon>
    </lineage>
</organism>
<accession>A0A1G7PVH5</accession>
<dbReference type="EMBL" id="FNCH01000002">
    <property type="protein sequence ID" value="SDF90264.1"/>
    <property type="molecule type" value="Genomic_DNA"/>
</dbReference>
<dbReference type="Proteomes" id="UP000199643">
    <property type="component" value="Unassembled WGS sequence"/>
</dbReference>
<dbReference type="AlphaFoldDB" id="A0A1G7PVH5"/>
<evidence type="ECO:0000313" key="1">
    <source>
        <dbReference type="EMBL" id="SDF90264.1"/>
    </source>
</evidence>
<reference evidence="2" key="1">
    <citation type="submission" date="2016-10" db="EMBL/GenBank/DDBJ databases">
        <authorList>
            <person name="Varghese N."/>
            <person name="Submissions S."/>
        </authorList>
    </citation>
    <scope>NUCLEOTIDE SEQUENCE [LARGE SCALE GENOMIC DNA]</scope>
    <source>
        <strain evidence="2">DSM 17933</strain>
    </source>
</reference>
<keyword evidence="2" id="KW-1185">Reference proteome</keyword>
<dbReference type="STRING" id="405671.SAMN05421827_10258"/>
<gene>
    <name evidence="1" type="ORF">SAMN05421827_10258</name>
</gene>
<name>A0A1G7PVH5_9SPHI</name>
<sequence length="50" mass="5938">MLGKSFKFDLELMPVRRLLIIDCIKARHGLQRFSFHDVLSLNTKKNKHKN</sequence>
<protein>
    <submittedName>
        <fullName evidence="1">Uncharacterized protein</fullName>
    </submittedName>
</protein>